<evidence type="ECO:0008006" key="8">
    <source>
        <dbReference type="Google" id="ProtNLM"/>
    </source>
</evidence>
<dbReference type="InterPro" id="IPR057496">
    <property type="entry name" value="FAN-like_PH"/>
</dbReference>
<evidence type="ECO:0000259" key="5">
    <source>
        <dbReference type="PROSITE" id="PS51783"/>
    </source>
</evidence>
<dbReference type="Gene3D" id="2.130.10.10">
    <property type="entry name" value="YVTN repeat-like/Quinoprotein amine dehydrogenase"/>
    <property type="match status" value="2"/>
</dbReference>
<name>A0AA39FM18_9HYME</name>
<dbReference type="Pfam" id="PF02138">
    <property type="entry name" value="Beach"/>
    <property type="match status" value="1"/>
</dbReference>
<dbReference type="SUPFAM" id="SSF50978">
    <property type="entry name" value="WD40 repeat-like"/>
    <property type="match status" value="1"/>
</dbReference>
<comment type="caution">
    <text evidence="6">The sequence shown here is derived from an EMBL/GenBank/DDBJ whole genome shotgun (WGS) entry which is preliminary data.</text>
</comment>
<keyword evidence="7" id="KW-1185">Reference proteome</keyword>
<evidence type="ECO:0000256" key="3">
    <source>
        <dbReference type="PROSITE-ProRule" id="PRU00221"/>
    </source>
</evidence>
<dbReference type="InterPro" id="IPR036322">
    <property type="entry name" value="WD40_repeat_dom_sf"/>
</dbReference>
<dbReference type="PROSITE" id="PS50082">
    <property type="entry name" value="WD_REPEATS_2"/>
    <property type="match status" value="4"/>
</dbReference>
<dbReference type="PROSITE" id="PS51783">
    <property type="entry name" value="PH_BEACH"/>
    <property type="match status" value="1"/>
</dbReference>
<evidence type="ECO:0000313" key="6">
    <source>
        <dbReference type="EMBL" id="KAK0172124.1"/>
    </source>
</evidence>
<dbReference type="InterPro" id="IPR023362">
    <property type="entry name" value="PH-BEACH_dom"/>
</dbReference>
<dbReference type="SMART" id="SM00320">
    <property type="entry name" value="WD40"/>
    <property type="match status" value="7"/>
</dbReference>
<dbReference type="SUPFAM" id="SSF50729">
    <property type="entry name" value="PH domain-like"/>
    <property type="match status" value="1"/>
</dbReference>
<gene>
    <name evidence="6" type="ORF">PV328_005485</name>
</gene>
<dbReference type="PROSITE" id="PS50294">
    <property type="entry name" value="WD_REPEATS_REGION"/>
    <property type="match status" value="3"/>
</dbReference>
<evidence type="ECO:0000256" key="2">
    <source>
        <dbReference type="ARBA" id="ARBA00022737"/>
    </source>
</evidence>
<dbReference type="InterPro" id="IPR036372">
    <property type="entry name" value="BEACH_dom_sf"/>
</dbReference>
<sequence length="893" mass="102594">MEKERFTMLLLEPGEIFFEDYSVRMKLNDLSEDKNKCWMDGRLKLCSKSLVFVNKDINEPLIKLQFKEIISIETIPTKEKESGNILSAQCRQYTEMLKGNRLEPYKFVHKKACFLVSFDYAKADDCLPQILQLLRASTLPTAEQNAMVMTIVHSRQSRFSFDTSWLEDLYEQVVFEVQANKVLPLIINPGRVLLTNRRIYFQPYNNLDQHPVLKINLNNVKNVIKRRFLLRQVGLEIKSVQPRGNKIEYLVLSVKTQEDRDKLYDYLMKQPDLKLETVPQNQITIQWQNGALSNYDYLLYVNSLADRTFHDLTQYPVMPWIVTDYTSTTLDLDDASIYRDLTKPIGALEPSRLERLKERYQEMSDKKFLYGSHYSAPGFVLFYLVRKYPQYMLCLQNGRFDHPDRMFNNVADVWKNVLANMSDFKELVPEFYDATNNGDFLVNNFGIDFGYRHDGTKVGDVQLPPWAEGPRDFVQKLRNALESDWVSENLHHWIDLIFGYKQCGIEAEKADNVFFHLCYEGAVDLDTIQDINDRHGLEVQIMEFGQIPKQVFHLPHPKRLITTVNLTCKTLLKAQAVPSHEDETQSEEFSLQQLLVFPSHKEIISSIILMNNSGNDIASVGHDGVLKIYSIKGGKLTRSISLSNLPLSSCVFYQTKFGQYILVVGSWDNALIFYDVEFGRIIDTLTGHEDAISCLAWSPSRNIIISGSWDCSAKIWHSYVSGKKIKPQECLIAQLDHDSKVTCLNISSNEELLGSGTEDGEIFVWNMNSYELQFTVKGHFSKINAMIFDSECKNIISCADDKLINVFDIQTSTRIYSTSLDNEPMTLNWISTLLLVGDNEGNLTVWDSLGATFRSKIHCHRGSLTAVSVTSDNKYVITGGNDRKIMVWVCHGF</sequence>
<dbReference type="PROSITE" id="PS50197">
    <property type="entry name" value="BEACH"/>
    <property type="match status" value="1"/>
</dbReference>
<dbReference type="SMART" id="SM01026">
    <property type="entry name" value="Beach"/>
    <property type="match status" value="1"/>
</dbReference>
<dbReference type="InterPro" id="IPR019775">
    <property type="entry name" value="WD40_repeat_CS"/>
</dbReference>
<protein>
    <recommendedName>
        <fullName evidence="8">Protein FAN</fullName>
    </recommendedName>
</protein>
<dbReference type="Gene3D" id="2.30.29.30">
    <property type="entry name" value="Pleckstrin-homology domain (PH domain)/Phosphotyrosine-binding domain (PTB)"/>
    <property type="match status" value="1"/>
</dbReference>
<dbReference type="PANTHER" id="PTHR13743:SF123">
    <property type="entry name" value="PROTEIN FAN"/>
    <property type="match status" value="1"/>
</dbReference>
<dbReference type="PROSITE" id="PS00678">
    <property type="entry name" value="WD_REPEATS_1"/>
    <property type="match status" value="1"/>
</dbReference>
<dbReference type="InterPro" id="IPR000409">
    <property type="entry name" value="BEACH_dom"/>
</dbReference>
<feature type="repeat" description="WD" evidence="3">
    <location>
        <begin position="857"/>
        <end position="888"/>
    </location>
</feature>
<organism evidence="6 7">
    <name type="scientific">Microctonus aethiopoides</name>
    <dbReference type="NCBI Taxonomy" id="144406"/>
    <lineage>
        <taxon>Eukaryota</taxon>
        <taxon>Metazoa</taxon>
        <taxon>Ecdysozoa</taxon>
        <taxon>Arthropoda</taxon>
        <taxon>Hexapoda</taxon>
        <taxon>Insecta</taxon>
        <taxon>Pterygota</taxon>
        <taxon>Neoptera</taxon>
        <taxon>Endopterygota</taxon>
        <taxon>Hymenoptera</taxon>
        <taxon>Apocrita</taxon>
        <taxon>Ichneumonoidea</taxon>
        <taxon>Braconidae</taxon>
        <taxon>Euphorinae</taxon>
        <taxon>Microctonus</taxon>
    </lineage>
</organism>
<dbReference type="EMBL" id="JAQQBS010000002">
    <property type="protein sequence ID" value="KAK0172124.1"/>
    <property type="molecule type" value="Genomic_DNA"/>
</dbReference>
<dbReference type="Gene3D" id="1.10.1540.10">
    <property type="entry name" value="BEACH domain"/>
    <property type="match status" value="1"/>
</dbReference>
<dbReference type="PANTHER" id="PTHR13743">
    <property type="entry name" value="BEIGE/BEACH-RELATED"/>
    <property type="match status" value="1"/>
</dbReference>
<reference evidence="6" key="2">
    <citation type="submission" date="2023-03" db="EMBL/GenBank/DDBJ databases">
        <authorList>
            <person name="Inwood S.N."/>
            <person name="Skelly J.G."/>
            <person name="Guhlin J."/>
            <person name="Harrop T.W.R."/>
            <person name="Goldson S.G."/>
            <person name="Dearden P.K."/>
        </authorList>
    </citation>
    <scope>NUCLEOTIDE SEQUENCE</scope>
    <source>
        <strain evidence="6">Irish</strain>
        <tissue evidence="6">Whole body</tissue>
    </source>
</reference>
<feature type="domain" description="BEACH-type PH" evidence="5">
    <location>
        <begin position="168"/>
        <end position="268"/>
    </location>
</feature>
<dbReference type="SUPFAM" id="SSF81837">
    <property type="entry name" value="BEACH domain"/>
    <property type="match status" value="1"/>
</dbReference>
<keyword evidence="2" id="KW-0677">Repeat</keyword>
<dbReference type="Pfam" id="PF25400">
    <property type="entry name" value="PH_FAN"/>
    <property type="match status" value="1"/>
</dbReference>
<feature type="domain" description="BEACH" evidence="4">
    <location>
        <begin position="272"/>
        <end position="559"/>
    </location>
</feature>
<dbReference type="Pfam" id="PF00400">
    <property type="entry name" value="WD40"/>
    <property type="match status" value="4"/>
</dbReference>
<dbReference type="InterPro" id="IPR011993">
    <property type="entry name" value="PH-like_dom_sf"/>
</dbReference>
<feature type="repeat" description="WD" evidence="3">
    <location>
        <begin position="685"/>
        <end position="716"/>
    </location>
</feature>
<dbReference type="AlphaFoldDB" id="A0AA39FM18"/>
<evidence type="ECO:0000256" key="1">
    <source>
        <dbReference type="ARBA" id="ARBA00022574"/>
    </source>
</evidence>
<dbReference type="InterPro" id="IPR015943">
    <property type="entry name" value="WD40/YVTN_repeat-like_dom_sf"/>
</dbReference>
<feature type="repeat" description="WD" evidence="3">
    <location>
        <begin position="776"/>
        <end position="817"/>
    </location>
</feature>
<proteinExistence type="predicted"/>
<keyword evidence="1 3" id="KW-0853">WD repeat</keyword>
<feature type="repeat" description="WD" evidence="3">
    <location>
        <begin position="734"/>
        <end position="775"/>
    </location>
</feature>
<dbReference type="CDD" id="cd06071">
    <property type="entry name" value="Beach"/>
    <property type="match status" value="1"/>
</dbReference>
<dbReference type="InterPro" id="IPR050865">
    <property type="entry name" value="BEACH_Domain"/>
</dbReference>
<dbReference type="CDD" id="cd00200">
    <property type="entry name" value="WD40"/>
    <property type="match status" value="1"/>
</dbReference>
<dbReference type="Proteomes" id="UP001168990">
    <property type="component" value="Unassembled WGS sequence"/>
</dbReference>
<accession>A0AA39FM18</accession>
<dbReference type="InterPro" id="IPR001680">
    <property type="entry name" value="WD40_rpt"/>
</dbReference>
<evidence type="ECO:0000259" key="4">
    <source>
        <dbReference type="PROSITE" id="PS50197"/>
    </source>
</evidence>
<reference evidence="6" key="1">
    <citation type="journal article" date="2023" name="bioRxiv">
        <title>Scaffold-level genome assemblies of two parasitoid biocontrol wasps reveal the parthenogenesis mechanism and an associated novel virus.</title>
        <authorList>
            <person name="Inwood S."/>
            <person name="Skelly J."/>
            <person name="Guhlin J."/>
            <person name="Harrop T."/>
            <person name="Goldson S."/>
            <person name="Dearden P."/>
        </authorList>
    </citation>
    <scope>NUCLEOTIDE SEQUENCE</scope>
    <source>
        <strain evidence="6">Irish</strain>
        <tissue evidence="6">Whole body</tissue>
    </source>
</reference>
<evidence type="ECO:0000313" key="7">
    <source>
        <dbReference type="Proteomes" id="UP001168990"/>
    </source>
</evidence>